<feature type="compositionally biased region" description="Basic and acidic residues" evidence="2">
    <location>
        <begin position="780"/>
        <end position="796"/>
    </location>
</feature>
<feature type="coiled-coil region" evidence="1">
    <location>
        <begin position="617"/>
        <end position="686"/>
    </location>
</feature>
<dbReference type="AlphaFoldDB" id="A0A0E9NEW6"/>
<protein>
    <recommendedName>
        <fullName evidence="3">UDENN domain-containing protein</fullName>
    </recommendedName>
</protein>
<dbReference type="STRING" id="698492.A0A0E9NEW6"/>
<gene>
    <name evidence="4" type="ORF">G7K_2547-t1</name>
</gene>
<accession>A0A0E9NEW6</accession>
<reference evidence="4 5" key="2">
    <citation type="journal article" date="2014" name="J. Gen. Appl. Microbiol.">
        <title>The early diverging ascomycetous budding yeast Saitoella complicata has three histone deacetylases belonging to the Clr6, Hos2, and Rpd3 lineages.</title>
        <authorList>
            <person name="Nishida H."/>
            <person name="Matsumoto T."/>
            <person name="Kondo S."/>
            <person name="Hamamoto M."/>
            <person name="Yoshikawa H."/>
        </authorList>
    </citation>
    <scope>NUCLEOTIDE SEQUENCE [LARGE SCALE GENOMIC DNA]</scope>
    <source>
        <strain evidence="4 5">NRRL Y-17804</strain>
    </source>
</reference>
<dbReference type="Proteomes" id="UP000033140">
    <property type="component" value="Unassembled WGS sequence"/>
</dbReference>
<dbReference type="Gene3D" id="3.40.50.11500">
    <property type="match status" value="1"/>
</dbReference>
<dbReference type="GO" id="GO:0031410">
    <property type="term" value="C:cytoplasmic vesicle"/>
    <property type="evidence" value="ECO:0007669"/>
    <property type="project" value="TreeGrafter"/>
</dbReference>
<dbReference type="PROSITE" id="PS50211">
    <property type="entry name" value="DENN"/>
    <property type="match status" value="1"/>
</dbReference>
<evidence type="ECO:0000313" key="4">
    <source>
        <dbReference type="EMBL" id="GAO48374.1"/>
    </source>
</evidence>
<feature type="compositionally biased region" description="Basic and acidic residues" evidence="2">
    <location>
        <begin position="873"/>
        <end position="887"/>
    </location>
</feature>
<dbReference type="PANTHER" id="PTHR12296">
    <property type="entry name" value="DENN DOMAIN-CONTAINING PROTEIN 4"/>
    <property type="match status" value="1"/>
</dbReference>
<name>A0A0E9NEW6_SAICN</name>
<proteinExistence type="predicted"/>
<reference evidence="4 5" key="1">
    <citation type="journal article" date="2011" name="J. Gen. Appl. Microbiol.">
        <title>Draft genome sequencing of the enigmatic yeast Saitoella complicata.</title>
        <authorList>
            <person name="Nishida H."/>
            <person name="Hamamoto M."/>
            <person name="Sugiyama J."/>
        </authorList>
    </citation>
    <scope>NUCLEOTIDE SEQUENCE [LARGE SCALE GENOMIC DNA]</scope>
    <source>
        <strain evidence="4 5">NRRL Y-17804</strain>
    </source>
</reference>
<evidence type="ECO:0000259" key="3">
    <source>
        <dbReference type="PROSITE" id="PS50211"/>
    </source>
</evidence>
<keyword evidence="5" id="KW-1185">Reference proteome</keyword>
<dbReference type="InterPro" id="IPR037516">
    <property type="entry name" value="Tripartite_DENN"/>
</dbReference>
<feature type="region of interest" description="Disordered" evidence="2">
    <location>
        <begin position="79"/>
        <end position="141"/>
    </location>
</feature>
<dbReference type="OMA" id="IQDPDWW"/>
<dbReference type="InterPro" id="IPR001194">
    <property type="entry name" value="cDENN_dom"/>
</dbReference>
<feature type="domain" description="UDENN" evidence="3">
    <location>
        <begin position="172"/>
        <end position="598"/>
    </location>
</feature>
<keyword evidence="1" id="KW-0175">Coiled coil</keyword>
<dbReference type="PANTHER" id="PTHR12296:SF31">
    <property type="entry name" value="DENN (AEX-3) DOMAIN PROTEIN (AFU_ORTHOLOGUE AFUA_6G11200)"/>
    <property type="match status" value="1"/>
</dbReference>
<comment type="caution">
    <text evidence="4">The sequence shown here is derived from an EMBL/GenBank/DDBJ whole genome shotgun (WGS) entry which is preliminary data.</text>
</comment>
<evidence type="ECO:0000256" key="2">
    <source>
        <dbReference type="SAM" id="MobiDB-lite"/>
    </source>
</evidence>
<feature type="region of interest" description="Disordered" evidence="2">
    <location>
        <begin position="780"/>
        <end position="804"/>
    </location>
</feature>
<organism evidence="4 5">
    <name type="scientific">Saitoella complicata (strain BCRC 22490 / CBS 7301 / JCM 7358 / NBRC 10748 / NRRL Y-17804)</name>
    <dbReference type="NCBI Taxonomy" id="698492"/>
    <lineage>
        <taxon>Eukaryota</taxon>
        <taxon>Fungi</taxon>
        <taxon>Dikarya</taxon>
        <taxon>Ascomycota</taxon>
        <taxon>Taphrinomycotina</taxon>
        <taxon>Taphrinomycotina incertae sedis</taxon>
        <taxon>Saitoella</taxon>
    </lineage>
</organism>
<sequence length="964" mass="107312">MTDEFTTEDLGFYMPPPIISPRVQSQLNNYSPYLLYPQPRRSLQALPEAPVAVRMPSHGSSISSQQAPQLPMLRSKPSLSHFLAPSRPGTSQRPHTQHTTSDVSAHHERTLIRVPSRASSLHSRITQPVHHPIPSSVRMSAASGSPSRTLCHAYGVFGLPKEPSSWQKSPLTTTDKKIPHLKGAINCYWSPEVLGSLPRVEQDSDVARSLYAAMRASFPHDVEIVVGPKQPVCTSHMFVIQQDAESTLYGTSLRIWSRADSSRARADTLEEVRQRVGSSAGGDEETGAADVFWVPYSLCFLSKYPIFSLLTDYLKAMFIHWSRTTNLFSAEEVSRILSFAAPRLNDVLRIDMKDYSLVYQFPSSPSGFQNFPMWPLFSCLSIPNIAGIFEAALSPGGRIVFVSQHTGMLTIASETIRFLCRVYQWSGLYIPVCHASTIASVVNEAGPYMLGLTSESRSLIQAPSDAYVVDLDRNLVQTQAGPAQVFSPRQKQKLVDRLTAALVGEVSITGVPEFLREAFLGGKLTPMGQVLVLRGKEVETVRDPEWFDQAAIMNVVDHFCLKPGKRTGLAAVFAGSNAQPKVLTTKISVRELNELHRERNAYAREVSDVWTHHVHVKGRLETEVNKVTKRNEKLTMDLDAVKKQFETFEKLAQGLAHDAVEMKTRIEQHKRENSRLMEHLARHKQDAGMMQARLIGTEKEKDEAWAKVSAIEHDREMIRSELRYMVGKTQAIAKQRNDAQKVCIHLRSLIDQQSLEVDKIMSGLGDGASQIMDQDIADRAEEKENEENHDIRRDSGVVRSPTPATPTVIIRPRIESTPMEKRGSVSSIMDIADKELAAKTTAIADLIQNIKNQCEVAVNSLHFEDNDAPGVEDDGRRTPTDTNRGGRTEVTTPSLYRSTDYSPSRLSQHNRQHSDSLESSDTFPDLGLPAEAMAYHPGSPAYQAHVHKGQATHNIDDAMTREVA</sequence>
<dbReference type="InterPro" id="IPR051696">
    <property type="entry name" value="DENN_Domain_GEFs"/>
</dbReference>
<reference evidence="4 5" key="3">
    <citation type="journal article" date="2015" name="Genome Announc.">
        <title>Draft Genome Sequence of the Archiascomycetous Yeast Saitoella complicata.</title>
        <authorList>
            <person name="Yamauchi K."/>
            <person name="Kondo S."/>
            <person name="Hamamoto M."/>
            <person name="Takahashi Y."/>
            <person name="Ogura Y."/>
            <person name="Hayashi T."/>
            <person name="Nishida H."/>
        </authorList>
    </citation>
    <scope>NUCLEOTIDE SEQUENCE [LARGE SCALE GENOMIC DNA]</scope>
    <source>
        <strain evidence="4 5">NRRL Y-17804</strain>
    </source>
</reference>
<dbReference type="InterPro" id="IPR043153">
    <property type="entry name" value="DENN_C"/>
</dbReference>
<feature type="region of interest" description="Disordered" evidence="2">
    <location>
        <begin position="864"/>
        <end position="935"/>
    </location>
</feature>
<feature type="compositionally biased region" description="Polar residues" evidence="2">
    <location>
        <begin position="888"/>
        <end position="909"/>
    </location>
</feature>
<dbReference type="Pfam" id="PF02141">
    <property type="entry name" value="DENN"/>
    <property type="match status" value="1"/>
</dbReference>
<dbReference type="EMBL" id="BACD03000014">
    <property type="protein sequence ID" value="GAO48374.1"/>
    <property type="molecule type" value="Genomic_DNA"/>
</dbReference>
<feature type="compositionally biased region" description="Polar residues" evidence="2">
    <location>
        <begin position="117"/>
        <end position="126"/>
    </location>
</feature>
<evidence type="ECO:0000256" key="1">
    <source>
        <dbReference type="SAM" id="Coils"/>
    </source>
</evidence>
<evidence type="ECO:0000313" key="5">
    <source>
        <dbReference type="Proteomes" id="UP000033140"/>
    </source>
</evidence>
<dbReference type="GO" id="GO:0032483">
    <property type="term" value="P:regulation of Rab protein signal transduction"/>
    <property type="evidence" value="ECO:0007669"/>
    <property type="project" value="TreeGrafter"/>
</dbReference>
<dbReference type="SMART" id="SM00799">
    <property type="entry name" value="DENN"/>
    <property type="match status" value="1"/>
</dbReference>
<feature type="compositionally biased region" description="Polar residues" evidence="2">
    <location>
        <begin position="88"/>
        <end position="103"/>
    </location>
</feature>